<dbReference type="KEGG" id="pnl:PNK_0498"/>
<feature type="region of interest" description="Disordered" evidence="1">
    <location>
        <begin position="25"/>
        <end position="52"/>
    </location>
</feature>
<dbReference type="PATRIC" id="fig|389348.3.peg.549"/>
<evidence type="ECO:0000256" key="1">
    <source>
        <dbReference type="SAM" id="MobiDB-lite"/>
    </source>
</evidence>
<sequence>MFPLSPGPYYYADYYQSFLNDSFTQGSHHESSLPDLMNESQKENNPSDAVDVPRATEMGAIPEMDIDDEDADVDSFGYESESMEDPVEQEWLETQFAKRVKKHAPYFSDQTMIEINDPQVFESPIPDVGMEKILITSSFQHSCIGTTGLATCLAVCSRGRKADGEVLLAVAHLSCLDSPSDVVKYIFKQFLDAGCWQPSIESYILGGILSSRFYSIEEEPHEDIYDMLCDSPTTREQDRNPYNIKALKLFCLSSQECNEGKSLTVAISANELRYSKSCTFEGQKNVGIETSAVI</sequence>
<dbReference type="Proteomes" id="UP000069902">
    <property type="component" value="Chromosome cPNK"/>
</dbReference>
<dbReference type="InParanoid" id="A0A0U5J9L5"/>
<name>A0A0U5J9L5_9BACT</name>
<dbReference type="RefSeq" id="WP_059060085.1">
    <property type="nucleotide sequence ID" value="NZ_LN879502.1"/>
</dbReference>
<evidence type="ECO:0000313" key="3">
    <source>
        <dbReference type="Proteomes" id="UP000069902"/>
    </source>
</evidence>
<keyword evidence="3" id="KW-1185">Reference proteome</keyword>
<reference evidence="3" key="1">
    <citation type="submission" date="2015-09" db="EMBL/GenBank/DDBJ databases">
        <authorList>
            <person name="Bertelli C."/>
        </authorList>
    </citation>
    <scope>NUCLEOTIDE SEQUENCE [LARGE SCALE GENOMIC DNA]</scope>
    <source>
        <strain evidence="3">KNic</strain>
    </source>
</reference>
<gene>
    <name evidence="2" type="ORF">PNK_0498</name>
</gene>
<accession>A0A0U5J9L5</accession>
<proteinExistence type="predicted"/>
<organism evidence="2 3">
    <name type="scientific">Candidatus Protochlamydia naegleriophila</name>
    <dbReference type="NCBI Taxonomy" id="389348"/>
    <lineage>
        <taxon>Bacteria</taxon>
        <taxon>Pseudomonadati</taxon>
        <taxon>Chlamydiota</taxon>
        <taxon>Chlamydiia</taxon>
        <taxon>Parachlamydiales</taxon>
        <taxon>Parachlamydiaceae</taxon>
        <taxon>Candidatus Protochlamydia</taxon>
    </lineage>
</organism>
<dbReference type="AlphaFoldDB" id="A0A0U5J9L5"/>
<dbReference type="EMBL" id="LN879502">
    <property type="protein sequence ID" value="CUI16126.1"/>
    <property type="molecule type" value="Genomic_DNA"/>
</dbReference>
<evidence type="ECO:0000313" key="2">
    <source>
        <dbReference type="EMBL" id="CUI16126.1"/>
    </source>
</evidence>
<protein>
    <submittedName>
        <fullName evidence="2">Uncharacterized protein</fullName>
    </submittedName>
</protein>